<keyword evidence="2" id="KW-1185">Reference proteome</keyword>
<dbReference type="OrthoDB" id="2389679at2"/>
<sequence length="108" mass="12438">MDTNEVEIVLYGAETICPSCVNLPSSRETFEWLEAAIARKYPNQPFKMTYVDIFQPSGEHEQLTFAKRVIEEDLFYPVVVINKKIVGEGNPRLKTIFAELEKYGYISE</sequence>
<dbReference type="EMBL" id="PGVE01000069">
    <property type="protein sequence ID" value="PLS02680.1"/>
    <property type="molecule type" value="Genomic_DNA"/>
</dbReference>
<dbReference type="AlphaFoldDB" id="A0A2N5HB11"/>
<dbReference type="PIRSF" id="PIRSF010603">
    <property type="entry name" value="UCP010603"/>
    <property type="match status" value="1"/>
</dbReference>
<reference evidence="1 2" key="1">
    <citation type="submission" date="2017-11" db="EMBL/GenBank/DDBJ databases">
        <title>Comparitive Functional Genomics of Dry Heat Resistant strains isolated from the Viking Spacecraft.</title>
        <authorList>
            <person name="Seuylemezian A."/>
            <person name="Cooper K."/>
            <person name="Vaishampayan P."/>
        </authorList>
    </citation>
    <scope>NUCLEOTIDE SEQUENCE [LARGE SCALE GENOMIC DNA]</scope>
    <source>
        <strain evidence="1 2">V32-6</strain>
    </source>
</reference>
<name>A0A2N5HB11_9BACI</name>
<organism evidence="1 2">
    <name type="scientific">Neobacillus cucumis</name>
    <dbReference type="NCBI Taxonomy" id="1740721"/>
    <lineage>
        <taxon>Bacteria</taxon>
        <taxon>Bacillati</taxon>
        <taxon>Bacillota</taxon>
        <taxon>Bacilli</taxon>
        <taxon>Bacillales</taxon>
        <taxon>Bacillaceae</taxon>
        <taxon>Neobacillus</taxon>
    </lineage>
</organism>
<protein>
    <submittedName>
        <fullName evidence="1">Disulfide oxidoreductase</fullName>
    </submittedName>
</protein>
<evidence type="ECO:0000313" key="1">
    <source>
        <dbReference type="EMBL" id="PLS02680.1"/>
    </source>
</evidence>
<evidence type="ECO:0000313" key="2">
    <source>
        <dbReference type="Proteomes" id="UP000234950"/>
    </source>
</evidence>
<proteinExistence type="predicted"/>
<dbReference type="InterPro" id="IPR038218">
    <property type="entry name" value="YuzD-like_sp"/>
</dbReference>
<comment type="caution">
    <text evidence="1">The sequence shown here is derived from an EMBL/GenBank/DDBJ whole genome shotgun (WGS) entry which is preliminary data.</text>
</comment>
<dbReference type="InterPro" id="IPR036249">
    <property type="entry name" value="Thioredoxin-like_sf"/>
</dbReference>
<gene>
    <name evidence="1" type="ORF">CVD27_19295</name>
</gene>
<dbReference type="SUPFAM" id="SSF52833">
    <property type="entry name" value="Thioredoxin-like"/>
    <property type="match status" value="1"/>
</dbReference>
<accession>A0A2N5HB11</accession>
<dbReference type="InterPro" id="IPR009190">
    <property type="entry name" value="DUF1462"/>
</dbReference>
<dbReference type="Pfam" id="PF07315">
    <property type="entry name" value="DUF1462"/>
    <property type="match status" value="1"/>
</dbReference>
<dbReference type="Proteomes" id="UP000234950">
    <property type="component" value="Unassembled WGS sequence"/>
</dbReference>
<dbReference type="Gene3D" id="3.40.30.30">
    <property type="entry name" value="Hypothetical protein sa0798"/>
    <property type="match status" value="1"/>
</dbReference>